<comment type="caution">
    <text evidence="5">The sequence shown here is derived from an EMBL/GenBank/DDBJ whole genome shotgun (WGS) entry which is preliminary data.</text>
</comment>
<proteinExistence type="inferred from homology"/>
<keyword evidence="3" id="KW-0472">Membrane</keyword>
<accession>A0AAE1QYP0</accession>
<organism evidence="5 6">
    <name type="scientific">Anisodus tanguticus</name>
    <dbReference type="NCBI Taxonomy" id="243964"/>
    <lineage>
        <taxon>Eukaryota</taxon>
        <taxon>Viridiplantae</taxon>
        <taxon>Streptophyta</taxon>
        <taxon>Embryophyta</taxon>
        <taxon>Tracheophyta</taxon>
        <taxon>Spermatophyta</taxon>
        <taxon>Magnoliopsida</taxon>
        <taxon>eudicotyledons</taxon>
        <taxon>Gunneridae</taxon>
        <taxon>Pentapetalae</taxon>
        <taxon>asterids</taxon>
        <taxon>lamiids</taxon>
        <taxon>Solanales</taxon>
        <taxon>Solanaceae</taxon>
        <taxon>Solanoideae</taxon>
        <taxon>Hyoscyameae</taxon>
        <taxon>Anisodus</taxon>
    </lineage>
</organism>
<gene>
    <name evidence="5" type="ORF">RND71_038250</name>
</gene>
<dbReference type="PANTHER" id="PTHR43859">
    <property type="entry name" value="ACYL-ACTIVATING ENZYME"/>
    <property type="match status" value="1"/>
</dbReference>
<evidence type="ECO:0000256" key="3">
    <source>
        <dbReference type="SAM" id="Phobius"/>
    </source>
</evidence>
<comment type="similarity">
    <text evidence="1">Belongs to the ATP-dependent AMP-binding enzyme family.</text>
</comment>
<evidence type="ECO:0000313" key="6">
    <source>
        <dbReference type="Proteomes" id="UP001291623"/>
    </source>
</evidence>
<dbReference type="SUPFAM" id="SSF56801">
    <property type="entry name" value="Acetyl-CoA synthetase-like"/>
    <property type="match status" value="1"/>
</dbReference>
<evidence type="ECO:0000256" key="1">
    <source>
        <dbReference type="ARBA" id="ARBA00006432"/>
    </source>
</evidence>
<dbReference type="Pfam" id="PF00501">
    <property type="entry name" value="AMP-binding"/>
    <property type="match status" value="1"/>
</dbReference>
<evidence type="ECO:0000313" key="5">
    <source>
        <dbReference type="EMBL" id="KAK4342434.1"/>
    </source>
</evidence>
<evidence type="ECO:0000259" key="4">
    <source>
        <dbReference type="Pfam" id="PF00501"/>
    </source>
</evidence>
<dbReference type="InterPro" id="IPR042099">
    <property type="entry name" value="ANL_N_sf"/>
</dbReference>
<protein>
    <recommendedName>
        <fullName evidence="4">AMP-dependent synthetase/ligase domain-containing protein</fullName>
    </recommendedName>
</protein>
<keyword evidence="3" id="KW-0812">Transmembrane</keyword>
<dbReference type="GO" id="GO:0016874">
    <property type="term" value="F:ligase activity"/>
    <property type="evidence" value="ECO:0007669"/>
    <property type="project" value="UniProtKB-KW"/>
</dbReference>
<keyword evidence="6" id="KW-1185">Reference proteome</keyword>
<dbReference type="PANTHER" id="PTHR43859:SF21">
    <property type="entry name" value="ACYL-ACTIVATING ENZYME 2-RELATED"/>
    <property type="match status" value="1"/>
</dbReference>
<dbReference type="AlphaFoldDB" id="A0AAE1QYP0"/>
<dbReference type="InterPro" id="IPR000873">
    <property type="entry name" value="AMP-dep_synth/lig_dom"/>
</dbReference>
<keyword evidence="2" id="KW-0436">Ligase</keyword>
<sequence>MASTDQSNYPHPFTVSVRCAYLLRTLSRENYRRVATLAPNVPAMQELYFAVPMAEAVLCTLNIRLDSSIVADLLKHSEANIIFVDQQLLQIAQGALSPVRIKKEIKRGSEIEKKRSFFGGFLNSVPPIRETYNIHEYENLLASGSSNFTIRWSKTEMDPISVNYISGTTSPFKGIVYNYRGAYLNTIATFIVCGMGPMTTYLWTVPMFHGNGWRFLWAMAALGGTNVCLRQKIYLKSEWDSLPLEERAELKARQGVQHLCIEKVEVRDIETTKRVPADGKTIGDIVLRWNTVMS</sequence>
<feature type="transmembrane region" description="Helical" evidence="3">
    <location>
        <begin position="211"/>
        <end position="229"/>
    </location>
</feature>
<evidence type="ECO:0000256" key="2">
    <source>
        <dbReference type="ARBA" id="ARBA00022598"/>
    </source>
</evidence>
<name>A0AAE1QYP0_9SOLA</name>
<keyword evidence="3" id="KW-1133">Transmembrane helix</keyword>
<dbReference type="Proteomes" id="UP001291623">
    <property type="component" value="Unassembled WGS sequence"/>
</dbReference>
<reference evidence="5" key="1">
    <citation type="submission" date="2023-12" db="EMBL/GenBank/DDBJ databases">
        <title>Genome assembly of Anisodus tanguticus.</title>
        <authorList>
            <person name="Wang Y.-J."/>
        </authorList>
    </citation>
    <scope>NUCLEOTIDE SEQUENCE</scope>
    <source>
        <strain evidence="5">KB-2021</strain>
        <tissue evidence="5">Leaf</tissue>
    </source>
</reference>
<dbReference type="EMBL" id="JAVYJV010000021">
    <property type="protein sequence ID" value="KAK4342434.1"/>
    <property type="molecule type" value="Genomic_DNA"/>
</dbReference>
<feature type="transmembrane region" description="Helical" evidence="3">
    <location>
        <begin position="182"/>
        <end position="205"/>
    </location>
</feature>
<dbReference type="Gene3D" id="3.40.50.12780">
    <property type="entry name" value="N-terminal domain of ligase-like"/>
    <property type="match status" value="1"/>
</dbReference>
<feature type="domain" description="AMP-dependent synthetase/ligase" evidence="4">
    <location>
        <begin position="18"/>
        <end position="233"/>
    </location>
</feature>